<dbReference type="CDD" id="cd03416">
    <property type="entry name" value="CbiX_SirB_N"/>
    <property type="match status" value="1"/>
</dbReference>
<reference evidence="3 4" key="1">
    <citation type="journal article" date="2016" name="Front. Microbiol.">
        <title>Comprehensive Phylogenetic Analysis of Bovine Non-aureus Staphylococci Species Based on Whole-Genome Sequencing.</title>
        <authorList>
            <person name="Naushad S."/>
            <person name="Barkema H.W."/>
            <person name="Luby C."/>
            <person name="Condas L.A."/>
            <person name="Nobrega D.B."/>
            <person name="Carson D.A."/>
            <person name="De Buck J."/>
        </authorList>
    </citation>
    <scope>NUCLEOTIDE SEQUENCE [LARGE SCALE GENOMIC DNA]</scope>
    <source>
        <strain evidence="3 4">SNUC 1388</strain>
    </source>
</reference>
<evidence type="ECO:0000256" key="2">
    <source>
        <dbReference type="ARBA" id="ARBA00023239"/>
    </source>
</evidence>
<gene>
    <name evidence="3" type="ORF">BUZ01_04615</name>
</gene>
<dbReference type="EMBL" id="QXRZ01000002">
    <property type="protein sequence ID" value="RIL43915.1"/>
    <property type="molecule type" value="Genomic_DNA"/>
</dbReference>
<dbReference type="PANTHER" id="PTHR33542">
    <property type="entry name" value="SIROHYDROCHLORIN FERROCHELATASE, CHLOROPLASTIC"/>
    <property type="match status" value="1"/>
</dbReference>
<sequence>MQVYRGGLDVVVNILVLHGMNRPGVNESVRENFEQLFNDAQLKYHLAFLEGDTQTLKQVVELLISKGIKHFNIIPILLFPAKHYFEDIPNILKDIKRNYPPMNYIIAEPLGTHQTISNIVKNKIANTLIKNDKVQSVVLLAHGSSTYTEPRQAVQHLAQSCDVFGIPIQTVLLYGEGNYVEHLEKMLKQYPQTLIVPLFLRDGYLVQRTKQNIRQQAFAEYVTFASAINFVPDLAKVIKDRINELEVLANVCYAS</sequence>
<evidence type="ECO:0000256" key="1">
    <source>
        <dbReference type="ARBA" id="ARBA00022723"/>
    </source>
</evidence>
<dbReference type="GO" id="GO:0046872">
    <property type="term" value="F:metal ion binding"/>
    <property type="evidence" value="ECO:0007669"/>
    <property type="project" value="UniProtKB-KW"/>
</dbReference>
<proteinExistence type="predicted"/>
<dbReference type="GO" id="GO:0016829">
    <property type="term" value="F:lyase activity"/>
    <property type="evidence" value="ECO:0007669"/>
    <property type="project" value="UniProtKB-KW"/>
</dbReference>
<dbReference type="Pfam" id="PF01903">
    <property type="entry name" value="CbiX"/>
    <property type="match status" value="1"/>
</dbReference>
<keyword evidence="2" id="KW-0456">Lyase</keyword>
<comment type="caution">
    <text evidence="3">The sequence shown here is derived from an EMBL/GenBank/DDBJ whole genome shotgun (WGS) entry which is preliminary data.</text>
</comment>
<dbReference type="SUPFAM" id="SSF53800">
    <property type="entry name" value="Chelatase"/>
    <property type="match status" value="1"/>
</dbReference>
<organism evidence="3 4">
    <name type="scientific">Staphylococcus gallinarum</name>
    <dbReference type="NCBI Taxonomy" id="1293"/>
    <lineage>
        <taxon>Bacteria</taxon>
        <taxon>Bacillati</taxon>
        <taxon>Bacillota</taxon>
        <taxon>Bacilli</taxon>
        <taxon>Bacillales</taxon>
        <taxon>Staphylococcaceae</taxon>
        <taxon>Staphylococcus</taxon>
    </lineage>
</organism>
<dbReference type="InterPro" id="IPR050963">
    <property type="entry name" value="Sirohydro_Cobaltochel/CbiX"/>
</dbReference>
<evidence type="ECO:0000313" key="4">
    <source>
        <dbReference type="Proteomes" id="UP000283576"/>
    </source>
</evidence>
<evidence type="ECO:0000313" key="3">
    <source>
        <dbReference type="EMBL" id="RIL43915.1"/>
    </source>
</evidence>
<keyword evidence="1" id="KW-0479">Metal-binding</keyword>
<dbReference type="InterPro" id="IPR002762">
    <property type="entry name" value="CbiX-like"/>
</dbReference>
<accession>A0A2T4T0V2</accession>
<dbReference type="Gene3D" id="3.40.50.1400">
    <property type="match status" value="2"/>
</dbReference>
<dbReference type="Proteomes" id="UP000283576">
    <property type="component" value="Unassembled WGS sequence"/>
</dbReference>
<protein>
    <submittedName>
        <fullName evidence="3">Sirohydrochlorin chelatase</fullName>
    </submittedName>
</protein>
<dbReference type="AlphaFoldDB" id="A0A2T4T0V2"/>
<dbReference type="PANTHER" id="PTHR33542:SF3">
    <property type="entry name" value="SIROHYDROCHLORIN FERROCHELATASE, CHLOROPLASTIC"/>
    <property type="match status" value="1"/>
</dbReference>
<name>A0A2T4T0V2_STAGA</name>